<reference evidence="2 3" key="1">
    <citation type="submission" date="2022-03" db="EMBL/GenBank/DDBJ databases">
        <authorList>
            <person name="Brunel B."/>
        </authorList>
    </citation>
    <scope>NUCLEOTIDE SEQUENCE [LARGE SCALE GENOMIC DNA]</scope>
    <source>
        <strain evidence="2">STM5069sample</strain>
    </source>
</reference>
<comment type="caution">
    <text evidence="2">The sequence shown here is derived from an EMBL/GenBank/DDBJ whole genome shotgun (WGS) entry which is preliminary data.</text>
</comment>
<name>A0ABM9EIQ3_9HYPH</name>
<organism evidence="2 3">
    <name type="scientific">Mesorhizobium escarrei</name>
    <dbReference type="NCBI Taxonomy" id="666018"/>
    <lineage>
        <taxon>Bacteria</taxon>
        <taxon>Pseudomonadati</taxon>
        <taxon>Pseudomonadota</taxon>
        <taxon>Alphaproteobacteria</taxon>
        <taxon>Hyphomicrobiales</taxon>
        <taxon>Phyllobacteriaceae</taxon>
        <taxon>Mesorhizobium</taxon>
    </lineage>
</organism>
<protein>
    <submittedName>
        <fullName evidence="2">Uncharacterized protein</fullName>
    </submittedName>
</protein>
<evidence type="ECO:0000313" key="2">
    <source>
        <dbReference type="EMBL" id="CAH2409253.1"/>
    </source>
</evidence>
<dbReference type="Proteomes" id="UP001153050">
    <property type="component" value="Unassembled WGS sequence"/>
</dbReference>
<feature type="region of interest" description="Disordered" evidence="1">
    <location>
        <begin position="1"/>
        <end position="20"/>
    </location>
</feature>
<evidence type="ECO:0000256" key="1">
    <source>
        <dbReference type="SAM" id="MobiDB-lite"/>
    </source>
</evidence>
<proteinExistence type="predicted"/>
<accession>A0ABM9EIQ3</accession>
<keyword evidence="3" id="KW-1185">Reference proteome</keyword>
<dbReference type="EMBL" id="CAKXZT010000176">
    <property type="protein sequence ID" value="CAH2409253.1"/>
    <property type="molecule type" value="Genomic_DNA"/>
</dbReference>
<sequence>MPTGASLAGPVLGQQQRRREDSFSQLPGLRRAAKSAGAFLCAGENSWCKTELARFRIRLTCSDALRLELPHRSFASGPWRRTVVRRGARFFRLWLLIMAGCPANSVAEMDHTQIQSATASFARPCSVLGKQEPDHAQTALRVHVTL</sequence>
<gene>
    <name evidence="2" type="ORF">MES5069_770097</name>
</gene>
<evidence type="ECO:0000313" key="3">
    <source>
        <dbReference type="Proteomes" id="UP001153050"/>
    </source>
</evidence>